<protein>
    <submittedName>
        <fullName evidence="7">Polysaccharide biosynthesis protein</fullName>
    </submittedName>
</protein>
<dbReference type="GO" id="GO:0005886">
    <property type="term" value="C:plasma membrane"/>
    <property type="evidence" value="ECO:0007669"/>
    <property type="project" value="UniProtKB-SubCell"/>
</dbReference>
<evidence type="ECO:0000313" key="7">
    <source>
        <dbReference type="EMBL" id="AFY17075.1"/>
    </source>
</evidence>
<dbReference type="InterPro" id="IPR050833">
    <property type="entry name" value="Poly_Biosynth_Transport"/>
</dbReference>
<keyword evidence="3 6" id="KW-0812">Transmembrane</keyword>
<feature type="transmembrane region" description="Helical" evidence="6">
    <location>
        <begin position="191"/>
        <end position="213"/>
    </location>
</feature>
<evidence type="ECO:0000256" key="1">
    <source>
        <dbReference type="ARBA" id="ARBA00004651"/>
    </source>
</evidence>
<feature type="transmembrane region" description="Helical" evidence="6">
    <location>
        <begin position="407"/>
        <end position="426"/>
    </location>
</feature>
<comment type="subcellular location">
    <subcellularLocation>
        <location evidence="1">Cell membrane</location>
        <topology evidence="1">Multi-pass membrane protein</topology>
    </subcellularLocation>
</comment>
<feature type="transmembrane region" description="Helical" evidence="6">
    <location>
        <begin position="348"/>
        <end position="369"/>
    </location>
</feature>
<dbReference type="AlphaFoldDB" id="K9NCZ1"/>
<feature type="transmembrane region" description="Helical" evidence="6">
    <location>
        <begin position="160"/>
        <end position="179"/>
    </location>
</feature>
<organism evidence="7">
    <name type="scientific">uncultured bacterium 'To-T 020 P12'</name>
    <dbReference type="NCBI Taxonomy" id="1263626"/>
    <lineage>
        <taxon>Bacteria</taxon>
        <taxon>environmental samples</taxon>
    </lineage>
</organism>
<accession>K9NCZ1</accession>
<evidence type="ECO:0000256" key="6">
    <source>
        <dbReference type="SAM" id="Phobius"/>
    </source>
</evidence>
<keyword evidence="5 6" id="KW-0472">Membrane</keyword>
<feature type="transmembrane region" description="Helical" evidence="6">
    <location>
        <begin position="76"/>
        <end position="95"/>
    </location>
</feature>
<keyword evidence="2" id="KW-1003">Cell membrane</keyword>
<evidence type="ECO:0000256" key="2">
    <source>
        <dbReference type="ARBA" id="ARBA00022475"/>
    </source>
</evidence>
<evidence type="ECO:0000256" key="3">
    <source>
        <dbReference type="ARBA" id="ARBA00022692"/>
    </source>
</evidence>
<sequence>MGSGQVLGQGLALLRNVIVARMVTTADYGIASAFMVTVQLLESLSDLGTGTYLIQSPHGDDESTIDTAHTVNALRAVMNAIVLFGLAWPVSALFGIPQARWAFQCLALWPLFNGIAHLDLCRLQRQMRFDQAVTDEVASQAAALLLAWPLAYWLRDYSAILWLLLIQRLVATGASFLLAERPYRWGWNRTYVSEMVSFGWPLIINGGLMYVIFQGDRLLIGASQHFSQKAYTLSDLGIYSVAAGLSMLPISIVTGALSRPLLPFLAGVQTEFGRFVSRYRLSVQAICLVSGTLTLNAMLIGGAVLTLIYGDQYTSATQFYWILAASQGLRLIRVVPMIAGQAFADNRIYVIANLARVIGFPIALGVAILGGSLVWFAAAGFAGEMLALCASVIAIKARYKIPVSSSFRPLVIVLGALTAAALTISLGRIAGLMAQIVSALALSTMFVFAILLTCSELREQASVTLRDLKQYRNNFLRATPDQR</sequence>
<dbReference type="Pfam" id="PF13440">
    <property type="entry name" value="Polysacc_synt_3"/>
    <property type="match status" value="1"/>
</dbReference>
<dbReference type="PANTHER" id="PTHR30250">
    <property type="entry name" value="PST FAMILY PREDICTED COLANIC ACID TRANSPORTER"/>
    <property type="match status" value="1"/>
</dbReference>
<dbReference type="EMBL" id="JX846920">
    <property type="protein sequence ID" value="AFY17075.1"/>
    <property type="molecule type" value="Genomic_DNA"/>
</dbReference>
<keyword evidence="4 6" id="KW-1133">Transmembrane helix</keyword>
<proteinExistence type="predicted"/>
<name>K9NCZ1_9BACT</name>
<feature type="transmembrane region" description="Helical" evidence="6">
    <location>
        <begin position="283"/>
        <end position="307"/>
    </location>
</feature>
<feature type="transmembrane region" description="Helical" evidence="6">
    <location>
        <begin position="319"/>
        <end position="336"/>
    </location>
</feature>
<evidence type="ECO:0000256" key="4">
    <source>
        <dbReference type="ARBA" id="ARBA00022989"/>
    </source>
</evidence>
<reference evidence="7" key="1">
    <citation type="submission" date="2012-09" db="EMBL/GenBank/DDBJ databases">
        <title>Inhibition of the growth of Bacillus subtilis by a novel anti-bacterial protein from the soil metagenome.</title>
        <authorList>
            <person name="O'Mahony M.M."/>
            <person name="Henneberger R."/>
            <person name="Doohan F."/>
            <person name="Marchesi J.R."/>
            <person name="Dobson A.D.W."/>
        </authorList>
    </citation>
    <scope>NUCLEOTIDE SEQUENCE</scope>
</reference>
<dbReference type="PANTHER" id="PTHR30250:SF11">
    <property type="entry name" value="O-ANTIGEN TRANSPORTER-RELATED"/>
    <property type="match status" value="1"/>
</dbReference>
<evidence type="ECO:0000256" key="5">
    <source>
        <dbReference type="ARBA" id="ARBA00023136"/>
    </source>
</evidence>
<feature type="transmembrane region" description="Helical" evidence="6">
    <location>
        <begin position="236"/>
        <end position="262"/>
    </location>
</feature>
<feature type="transmembrane region" description="Helical" evidence="6">
    <location>
        <begin position="432"/>
        <end position="452"/>
    </location>
</feature>
<feature type="transmembrane region" description="Helical" evidence="6">
    <location>
        <begin position="375"/>
        <end position="395"/>
    </location>
</feature>